<keyword evidence="1" id="KW-0175">Coiled coil</keyword>
<dbReference type="RefSeq" id="XP_018696097.1">
    <property type="nucleotide sequence ID" value="XM_018833473.1"/>
</dbReference>
<dbReference type="AlphaFoldDB" id="A0A178ZSC7"/>
<dbReference type="EMBL" id="LVYI01000002">
    <property type="protein sequence ID" value="OAP62730.1"/>
    <property type="molecule type" value="Genomic_DNA"/>
</dbReference>
<accession>A0A178ZSC7</accession>
<organism evidence="3 4">
    <name type="scientific">Fonsecaea erecta</name>
    <dbReference type="NCBI Taxonomy" id="1367422"/>
    <lineage>
        <taxon>Eukaryota</taxon>
        <taxon>Fungi</taxon>
        <taxon>Dikarya</taxon>
        <taxon>Ascomycota</taxon>
        <taxon>Pezizomycotina</taxon>
        <taxon>Eurotiomycetes</taxon>
        <taxon>Chaetothyriomycetidae</taxon>
        <taxon>Chaetothyriales</taxon>
        <taxon>Herpotrichiellaceae</taxon>
        <taxon>Fonsecaea</taxon>
    </lineage>
</organism>
<evidence type="ECO:0000313" key="4">
    <source>
        <dbReference type="Proteomes" id="UP000078343"/>
    </source>
</evidence>
<gene>
    <name evidence="3" type="ORF">AYL99_01957</name>
</gene>
<dbReference type="OrthoDB" id="4150499at2759"/>
<keyword evidence="4" id="KW-1185">Reference proteome</keyword>
<feature type="coiled-coil region" evidence="1">
    <location>
        <begin position="78"/>
        <end position="126"/>
    </location>
</feature>
<proteinExistence type="predicted"/>
<evidence type="ECO:0000256" key="1">
    <source>
        <dbReference type="SAM" id="Coils"/>
    </source>
</evidence>
<evidence type="ECO:0000313" key="3">
    <source>
        <dbReference type="EMBL" id="OAP62730.1"/>
    </source>
</evidence>
<name>A0A178ZSC7_9EURO</name>
<feature type="region of interest" description="Disordered" evidence="2">
    <location>
        <begin position="236"/>
        <end position="255"/>
    </location>
</feature>
<evidence type="ECO:0000256" key="2">
    <source>
        <dbReference type="SAM" id="MobiDB-lite"/>
    </source>
</evidence>
<dbReference type="Proteomes" id="UP000078343">
    <property type="component" value="Unassembled WGS sequence"/>
</dbReference>
<sequence length="354" mass="39969">MSSTTNTSDGGVETLAKEEARLTQELAELQRPQKILKLKAQIEAARKGTPSSDEHDRSCCLTILRAEEQAHGGTRAQLDQKTLELDNLKVEFSAREKELATIKSKLKQVEDELKIMTQAREKEQTAHNQTKASLKTMAELKDQERTAHNKTNTSLKAMAGLRDQEQTAHHKTQVLLETVTQARDKEQAAHEQARATLKTVTDARDQEQTAHALTKAALTRVTGLLDLEQAAHNQTKTDLKAMTASRDEQQTAQRRTEADLEAMTELRNQEKIDHDNQKKYLRVLEADNDAKDEQIRDLENSAARAVPSLVRDIRFQDGYPKAEGSWTLLNESYKINHKGDIVKYEKKGGKSWIR</sequence>
<reference evidence="3 4" key="1">
    <citation type="submission" date="2016-04" db="EMBL/GenBank/DDBJ databases">
        <title>Draft genome of Fonsecaea erecta CBS 125763.</title>
        <authorList>
            <person name="Weiss V.A."/>
            <person name="Vicente V.A."/>
            <person name="Raittz R.T."/>
            <person name="Moreno L.F."/>
            <person name="De Souza E.M."/>
            <person name="Pedrosa F.O."/>
            <person name="Steffens M.B."/>
            <person name="Faoro H."/>
            <person name="Tadra-Sfeir M.Z."/>
            <person name="Najafzadeh M.J."/>
            <person name="Felipe M.S."/>
            <person name="Teixeira M."/>
            <person name="Sun J."/>
            <person name="Xi L."/>
            <person name="Gomes R."/>
            <person name="De Azevedo C.M."/>
            <person name="Salgado C.G."/>
            <person name="Da Silva M.B."/>
            <person name="Nascimento M.F."/>
            <person name="Queiroz-Telles F."/>
            <person name="Attili D.S."/>
            <person name="Gorbushina A."/>
        </authorList>
    </citation>
    <scope>NUCLEOTIDE SEQUENCE [LARGE SCALE GENOMIC DNA]</scope>
    <source>
        <strain evidence="3 4">CBS 125763</strain>
    </source>
</reference>
<protein>
    <submittedName>
        <fullName evidence="3">Uncharacterized protein</fullName>
    </submittedName>
</protein>
<dbReference type="GeneID" id="30006127"/>
<comment type="caution">
    <text evidence="3">The sequence shown here is derived from an EMBL/GenBank/DDBJ whole genome shotgun (WGS) entry which is preliminary data.</text>
</comment>